<dbReference type="EMBL" id="JARQBJ010000003">
    <property type="protein sequence ID" value="MDT2810326.1"/>
    <property type="molecule type" value="Genomic_DNA"/>
</dbReference>
<reference evidence="5" key="1">
    <citation type="submission" date="2023-03" db="EMBL/GenBank/DDBJ databases">
        <authorList>
            <person name="Shen W."/>
            <person name="Cai J."/>
        </authorList>
    </citation>
    <scope>NUCLEOTIDE SEQUENCE</scope>
    <source>
        <strain evidence="5">B226-2</strain>
    </source>
</reference>
<dbReference type="PANTHER" id="PTHR43464">
    <property type="entry name" value="METHYLTRANSFERASE"/>
    <property type="match status" value="1"/>
</dbReference>
<protein>
    <submittedName>
        <fullName evidence="5">Class I SAM-dependent methyltransferase</fullName>
    </submittedName>
</protein>
<evidence type="ECO:0000313" key="6">
    <source>
        <dbReference type="Proteomes" id="UP001256711"/>
    </source>
</evidence>
<evidence type="ECO:0000259" key="4">
    <source>
        <dbReference type="Pfam" id="PF08241"/>
    </source>
</evidence>
<dbReference type="SUPFAM" id="SSF53335">
    <property type="entry name" value="S-adenosyl-L-methionine-dependent methyltransferases"/>
    <property type="match status" value="1"/>
</dbReference>
<dbReference type="RefSeq" id="WP_311835424.1">
    <property type="nucleotide sequence ID" value="NZ_JARQBJ010000003.1"/>
</dbReference>
<evidence type="ECO:0000256" key="3">
    <source>
        <dbReference type="ARBA" id="ARBA00022691"/>
    </source>
</evidence>
<dbReference type="PANTHER" id="PTHR43464:SF19">
    <property type="entry name" value="UBIQUINONE BIOSYNTHESIS O-METHYLTRANSFERASE, MITOCHONDRIAL"/>
    <property type="match status" value="1"/>
</dbReference>
<dbReference type="Proteomes" id="UP001256711">
    <property type="component" value="Unassembled WGS sequence"/>
</dbReference>
<proteinExistence type="predicted"/>
<evidence type="ECO:0000256" key="1">
    <source>
        <dbReference type="ARBA" id="ARBA00022603"/>
    </source>
</evidence>
<dbReference type="InterPro" id="IPR029063">
    <property type="entry name" value="SAM-dependent_MTases_sf"/>
</dbReference>
<comment type="caution">
    <text evidence="5">The sequence shown here is derived from an EMBL/GenBank/DDBJ whole genome shotgun (WGS) entry which is preliminary data.</text>
</comment>
<keyword evidence="1 5" id="KW-0489">Methyltransferase</keyword>
<feature type="domain" description="Methyltransferase type 11" evidence="4">
    <location>
        <begin position="47"/>
        <end position="141"/>
    </location>
</feature>
<dbReference type="GO" id="GO:0032259">
    <property type="term" value="P:methylation"/>
    <property type="evidence" value="ECO:0007669"/>
    <property type="project" value="UniProtKB-KW"/>
</dbReference>
<dbReference type="GO" id="GO:0008757">
    <property type="term" value="F:S-adenosylmethionine-dependent methyltransferase activity"/>
    <property type="evidence" value="ECO:0007669"/>
    <property type="project" value="InterPro"/>
</dbReference>
<name>A0AAW8TVL8_9ENTE</name>
<evidence type="ECO:0000256" key="2">
    <source>
        <dbReference type="ARBA" id="ARBA00022679"/>
    </source>
</evidence>
<keyword evidence="3" id="KW-0949">S-adenosyl-L-methionine</keyword>
<accession>A0AAW8TVL8</accession>
<organism evidence="5 6">
    <name type="scientific">Enterococcus asini</name>
    <dbReference type="NCBI Taxonomy" id="57732"/>
    <lineage>
        <taxon>Bacteria</taxon>
        <taxon>Bacillati</taxon>
        <taxon>Bacillota</taxon>
        <taxon>Bacilli</taxon>
        <taxon>Lactobacillales</taxon>
        <taxon>Enterococcaceae</taxon>
        <taxon>Enterococcus</taxon>
    </lineage>
</organism>
<gene>
    <name evidence="5" type="ORF">P7H43_07510</name>
</gene>
<evidence type="ECO:0000313" key="5">
    <source>
        <dbReference type="EMBL" id="MDT2810326.1"/>
    </source>
</evidence>
<dbReference type="CDD" id="cd02440">
    <property type="entry name" value="AdoMet_MTases"/>
    <property type="match status" value="1"/>
</dbReference>
<dbReference type="Gene3D" id="3.40.50.150">
    <property type="entry name" value="Vaccinia Virus protein VP39"/>
    <property type="match status" value="1"/>
</dbReference>
<dbReference type="AlphaFoldDB" id="A0AAW8TVL8"/>
<keyword evidence="2" id="KW-0808">Transferase</keyword>
<dbReference type="InterPro" id="IPR013216">
    <property type="entry name" value="Methyltransf_11"/>
</dbReference>
<dbReference type="Pfam" id="PF08241">
    <property type="entry name" value="Methyltransf_11"/>
    <property type="match status" value="1"/>
</dbReference>
<sequence length="245" mass="27992">MKENQYDQTAFFEKYRQFPRSVAGLQAAGEWHELRKLLPDFTDKRVLDIGCGFGWHCRYAAEEGARQVLGIDISKKMLTVAQEQTSFENVSYRQLAMEDMAFAPDSFDVVLSSLAFHYTPNFQEVCEQVFKSLSAKGSFVFSVEHPVFTAEGRQDWLYDEAGKPELWPVDHYFTEGKRQANFLGSQVTKYHRTLTTYLNTLLTVGFTLEAVVEPQPEPRLLAEVPGMADELRRPMMLLVKAVKAV</sequence>